<dbReference type="HOGENOM" id="CLU_027228_4_0_1"/>
<organism evidence="6 7">
    <name type="scientific">Lottia gigantea</name>
    <name type="common">Giant owl limpet</name>
    <dbReference type="NCBI Taxonomy" id="225164"/>
    <lineage>
        <taxon>Eukaryota</taxon>
        <taxon>Metazoa</taxon>
        <taxon>Spiralia</taxon>
        <taxon>Lophotrochozoa</taxon>
        <taxon>Mollusca</taxon>
        <taxon>Gastropoda</taxon>
        <taxon>Patellogastropoda</taxon>
        <taxon>Lottioidea</taxon>
        <taxon>Lottiidae</taxon>
        <taxon>Lottia</taxon>
    </lineage>
</organism>
<feature type="domain" description="Ig-like" evidence="5">
    <location>
        <begin position="105"/>
        <end position="193"/>
    </location>
</feature>
<protein>
    <recommendedName>
        <fullName evidence="5">Ig-like domain-containing protein</fullName>
    </recommendedName>
</protein>
<dbReference type="InterPro" id="IPR051170">
    <property type="entry name" value="Neural/epithelial_adhesion"/>
</dbReference>
<dbReference type="SMART" id="SM00406">
    <property type="entry name" value="IGv"/>
    <property type="match status" value="2"/>
</dbReference>
<dbReference type="AlphaFoldDB" id="V3ZL52"/>
<feature type="domain" description="Ig-like" evidence="5">
    <location>
        <begin position="1"/>
        <end position="95"/>
    </location>
</feature>
<keyword evidence="3" id="KW-1015">Disulfide bond</keyword>
<dbReference type="SMART" id="SM00408">
    <property type="entry name" value="IGc2"/>
    <property type="match status" value="3"/>
</dbReference>
<dbReference type="SUPFAM" id="SSF48726">
    <property type="entry name" value="Immunoglobulin"/>
    <property type="match status" value="3"/>
</dbReference>
<dbReference type="InterPro" id="IPR003599">
    <property type="entry name" value="Ig_sub"/>
</dbReference>
<dbReference type="KEGG" id="lgi:LOTGIDRAFT_145680"/>
<keyword evidence="4" id="KW-0393">Immunoglobulin domain</keyword>
<dbReference type="Proteomes" id="UP000030746">
    <property type="component" value="Unassembled WGS sequence"/>
</dbReference>
<dbReference type="PANTHER" id="PTHR12231:SF220">
    <property type="entry name" value="LACHESIN"/>
    <property type="match status" value="1"/>
</dbReference>
<dbReference type="InterPro" id="IPR036179">
    <property type="entry name" value="Ig-like_dom_sf"/>
</dbReference>
<gene>
    <name evidence="6" type="ORF">LOTGIDRAFT_145680</name>
</gene>
<evidence type="ECO:0000256" key="3">
    <source>
        <dbReference type="ARBA" id="ARBA00023157"/>
    </source>
</evidence>
<evidence type="ECO:0000259" key="5">
    <source>
        <dbReference type="PROSITE" id="PS50835"/>
    </source>
</evidence>
<evidence type="ECO:0000256" key="4">
    <source>
        <dbReference type="ARBA" id="ARBA00023319"/>
    </source>
</evidence>
<name>V3ZL52_LOTGI</name>
<evidence type="ECO:0000256" key="2">
    <source>
        <dbReference type="ARBA" id="ARBA00022737"/>
    </source>
</evidence>
<evidence type="ECO:0000313" key="6">
    <source>
        <dbReference type="EMBL" id="ESO92093.1"/>
    </source>
</evidence>
<accession>V3ZL52</accession>
<keyword evidence="7" id="KW-1185">Reference proteome</keyword>
<dbReference type="EMBL" id="KB202152">
    <property type="protein sequence ID" value="ESO92093.1"/>
    <property type="molecule type" value="Genomic_DNA"/>
</dbReference>
<dbReference type="PANTHER" id="PTHR12231">
    <property type="entry name" value="CTX-RELATED TYPE I TRANSMEMBRANE PROTEIN"/>
    <property type="match status" value="1"/>
</dbReference>
<sequence>PKFEVPSPESKYRLGRSAVLRCTVTNIGGRTVAWLDQKGNVISLRKKVINGDQRLRIVHTAREEWSLQIKKLRDEDFGRYTCLVNSNPVISRSVLLKNTGPSLSPPFLNLPKKKYEKKEGESVDLECLFQGFPIPVVTWYRRIQVGNRRRKEVLSHKGMILKLTDIKPGDSGDYYCTGKNGVQPLSRGKIKLNVEAGARVKLVVDRIGQRKGRDAYLECMGIGIPYPTVYWKRHKSIIHNDFQHITSHTKHNEYTSHSKLHIRYVGTSNYGVYECVATNSLGSDVAIVELYGKQWVYPRLSCNEIQFKFTCTIQHC</sequence>
<dbReference type="RefSeq" id="XP_009057214.1">
    <property type="nucleotide sequence ID" value="XM_009058966.1"/>
</dbReference>
<dbReference type="OMA" id="TIWIGNR"/>
<dbReference type="InterPro" id="IPR007110">
    <property type="entry name" value="Ig-like_dom"/>
</dbReference>
<proteinExistence type="predicted"/>
<dbReference type="GeneID" id="20234992"/>
<evidence type="ECO:0000256" key="1">
    <source>
        <dbReference type="ARBA" id="ARBA00022729"/>
    </source>
</evidence>
<feature type="domain" description="Ig-like" evidence="5">
    <location>
        <begin position="198"/>
        <end position="286"/>
    </location>
</feature>
<dbReference type="Pfam" id="PF13927">
    <property type="entry name" value="Ig_3"/>
    <property type="match status" value="2"/>
</dbReference>
<dbReference type="InterPro" id="IPR013098">
    <property type="entry name" value="Ig_I-set"/>
</dbReference>
<dbReference type="InterPro" id="IPR013783">
    <property type="entry name" value="Ig-like_fold"/>
</dbReference>
<dbReference type="InterPro" id="IPR013106">
    <property type="entry name" value="Ig_V-set"/>
</dbReference>
<keyword evidence="1" id="KW-0732">Signal</keyword>
<dbReference type="InterPro" id="IPR003598">
    <property type="entry name" value="Ig_sub2"/>
</dbReference>
<dbReference type="Pfam" id="PF07679">
    <property type="entry name" value="I-set"/>
    <property type="match status" value="1"/>
</dbReference>
<dbReference type="SMART" id="SM00409">
    <property type="entry name" value="IG"/>
    <property type="match status" value="3"/>
</dbReference>
<keyword evidence="2" id="KW-0677">Repeat</keyword>
<evidence type="ECO:0000313" key="7">
    <source>
        <dbReference type="Proteomes" id="UP000030746"/>
    </source>
</evidence>
<dbReference type="CDD" id="cd00096">
    <property type="entry name" value="Ig"/>
    <property type="match status" value="1"/>
</dbReference>
<dbReference type="PROSITE" id="PS50835">
    <property type="entry name" value="IG_LIKE"/>
    <property type="match status" value="3"/>
</dbReference>
<feature type="non-terminal residue" evidence="6">
    <location>
        <position position="1"/>
    </location>
</feature>
<dbReference type="OrthoDB" id="6133961at2759"/>
<dbReference type="CTD" id="20234992"/>
<dbReference type="Gene3D" id="2.60.40.10">
    <property type="entry name" value="Immunoglobulins"/>
    <property type="match status" value="3"/>
</dbReference>
<reference evidence="6 7" key="1">
    <citation type="journal article" date="2013" name="Nature">
        <title>Insights into bilaterian evolution from three spiralian genomes.</title>
        <authorList>
            <person name="Simakov O."/>
            <person name="Marletaz F."/>
            <person name="Cho S.J."/>
            <person name="Edsinger-Gonzales E."/>
            <person name="Havlak P."/>
            <person name="Hellsten U."/>
            <person name="Kuo D.H."/>
            <person name="Larsson T."/>
            <person name="Lv J."/>
            <person name="Arendt D."/>
            <person name="Savage R."/>
            <person name="Osoegawa K."/>
            <person name="de Jong P."/>
            <person name="Grimwood J."/>
            <person name="Chapman J.A."/>
            <person name="Shapiro H."/>
            <person name="Aerts A."/>
            <person name="Otillar R.P."/>
            <person name="Terry A.Y."/>
            <person name="Boore J.L."/>
            <person name="Grigoriev I.V."/>
            <person name="Lindberg D.R."/>
            <person name="Seaver E.C."/>
            <person name="Weisblat D.A."/>
            <person name="Putnam N.H."/>
            <person name="Rokhsar D.S."/>
        </authorList>
    </citation>
    <scope>NUCLEOTIDE SEQUENCE [LARGE SCALE GENOMIC DNA]</scope>
</reference>
<dbReference type="GO" id="GO:0043005">
    <property type="term" value="C:neuron projection"/>
    <property type="evidence" value="ECO:0007669"/>
    <property type="project" value="TreeGrafter"/>
</dbReference>